<dbReference type="GO" id="GO:0008999">
    <property type="term" value="F:protein-N-terminal-alanine acetyltransferase activity"/>
    <property type="evidence" value="ECO:0007669"/>
    <property type="project" value="TreeGrafter"/>
</dbReference>
<dbReference type="PANTHER" id="PTHR43441:SF2">
    <property type="entry name" value="FAMILY ACETYLTRANSFERASE, PUTATIVE (AFU_ORTHOLOGUE AFUA_7G00850)-RELATED"/>
    <property type="match status" value="1"/>
</dbReference>
<dbReference type="AlphaFoldDB" id="A0A956NH31"/>
<dbReference type="SUPFAM" id="SSF55729">
    <property type="entry name" value="Acyl-CoA N-acyltransferases (Nat)"/>
    <property type="match status" value="1"/>
</dbReference>
<dbReference type="EMBL" id="JAGQHS010000161">
    <property type="protein sequence ID" value="MCA9758326.1"/>
    <property type="molecule type" value="Genomic_DNA"/>
</dbReference>
<comment type="caution">
    <text evidence="2">The sequence shown here is derived from an EMBL/GenBank/DDBJ whole genome shotgun (WGS) entry which is preliminary data.</text>
</comment>
<dbReference type="InterPro" id="IPR051908">
    <property type="entry name" value="Ribosomal_N-acetyltransferase"/>
</dbReference>
<dbReference type="Proteomes" id="UP000739538">
    <property type="component" value="Unassembled WGS sequence"/>
</dbReference>
<dbReference type="GO" id="GO:1990189">
    <property type="term" value="F:protein N-terminal-serine acetyltransferase activity"/>
    <property type="evidence" value="ECO:0007669"/>
    <property type="project" value="TreeGrafter"/>
</dbReference>
<accession>A0A956NH31</accession>
<dbReference type="PROSITE" id="PS51186">
    <property type="entry name" value="GNAT"/>
    <property type="match status" value="1"/>
</dbReference>
<reference evidence="2" key="2">
    <citation type="journal article" date="2021" name="Microbiome">
        <title>Successional dynamics and alternative stable states in a saline activated sludge microbial community over 9 years.</title>
        <authorList>
            <person name="Wang Y."/>
            <person name="Ye J."/>
            <person name="Ju F."/>
            <person name="Liu L."/>
            <person name="Boyd J.A."/>
            <person name="Deng Y."/>
            <person name="Parks D.H."/>
            <person name="Jiang X."/>
            <person name="Yin X."/>
            <person name="Woodcroft B.J."/>
            <person name="Tyson G.W."/>
            <person name="Hugenholtz P."/>
            <person name="Polz M.F."/>
            <person name="Zhang T."/>
        </authorList>
    </citation>
    <scope>NUCLEOTIDE SEQUENCE</scope>
    <source>
        <strain evidence="2">HKST-UBA02</strain>
    </source>
</reference>
<feature type="domain" description="N-acetyltransferase" evidence="1">
    <location>
        <begin position="3"/>
        <end position="163"/>
    </location>
</feature>
<organism evidence="2 3">
    <name type="scientific">Eiseniibacteriota bacterium</name>
    <dbReference type="NCBI Taxonomy" id="2212470"/>
    <lineage>
        <taxon>Bacteria</taxon>
        <taxon>Candidatus Eiseniibacteriota</taxon>
    </lineage>
</organism>
<dbReference type="InterPro" id="IPR000182">
    <property type="entry name" value="GNAT_dom"/>
</dbReference>
<dbReference type="GO" id="GO:0005737">
    <property type="term" value="C:cytoplasm"/>
    <property type="evidence" value="ECO:0007669"/>
    <property type="project" value="TreeGrafter"/>
</dbReference>
<dbReference type="InterPro" id="IPR016181">
    <property type="entry name" value="Acyl_CoA_acyltransferase"/>
</dbReference>
<sequence length="178" mass="20159">MDVHWKPFAPDSEQEILAEFLSTQVWPFHGNPSPSREKATEWAANGRFGNDDDTKSFWGLVGTERVALLTVMDLEDPTPVFDLRVAAARRGQGIGRSALRFLAEWTFVEACKHRIEGHTRSDNHPMRALFRASGWLQEAHHRQAWGSADGTWHDAVTYTLLRDDHEAGTRTPLPPMDN</sequence>
<evidence type="ECO:0000313" key="3">
    <source>
        <dbReference type="Proteomes" id="UP000739538"/>
    </source>
</evidence>
<proteinExistence type="predicted"/>
<evidence type="ECO:0000313" key="2">
    <source>
        <dbReference type="EMBL" id="MCA9758326.1"/>
    </source>
</evidence>
<dbReference type="Pfam" id="PF00583">
    <property type="entry name" value="Acetyltransf_1"/>
    <property type="match status" value="1"/>
</dbReference>
<name>A0A956NH31_UNCEI</name>
<evidence type="ECO:0000259" key="1">
    <source>
        <dbReference type="PROSITE" id="PS51186"/>
    </source>
</evidence>
<reference evidence="2" key="1">
    <citation type="submission" date="2020-04" db="EMBL/GenBank/DDBJ databases">
        <authorList>
            <person name="Zhang T."/>
        </authorList>
    </citation>
    <scope>NUCLEOTIDE SEQUENCE</scope>
    <source>
        <strain evidence="2">HKST-UBA02</strain>
    </source>
</reference>
<protein>
    <submittedName>
        <fullName evidence="2">GNAT family N-acetyltransferase</fullName>
    </submittedName>
</protein>
<dbReference type="PANTHER" id="PTHR43441">
    <property type="entry name" value="RIBOSOMAL-PROTEIN-SERINE ACETYLTRANSFERASE"/>
    <property type="match status" value="1"/>
</dbReference>
<dbReference type="Gene3D" id="3.40.630.30">
    <property type="match status" value="1"/>
</dbReference>
<gene>
    <name evidence="2" type="ORF">KDA27_21200</name>
</gene>